<dbReference type="InterPro" id="IPR029068">
    <property type="entry name" value="Glyas_Bleomycin-R_OHBP_Dase"/>
</dbReference>
<evidence type="ECO:0000259" key="1">
    <source>
        <dbReference type="PROSITE" id="PS51819"/>
    </source>
</evidence>
<dbReference type="InterPro" id="IPR037523">
    <property type="entry name" value="VOC_core"/>
</dbReference>
<dbReference type="InterPro" id="IPR004360">
    <property type="entry name" value="Glyas_Fos-R_dOase_dom"/>
</dbReference>
<dbReference type="EMBL" id="BSSQ01000010">
    <property type="protein sequence ID" value="GLX67995.1"/>
    <property type="molecule type" value="Genomic_DNA"/>
</dbReference>
<comment type="caution">
    <text evidence="2">The sequence shown here is derived from an EMBL/GenBank/DDBJ whole genome shotgun (WGS) entry which is preliminary data.</text>
</comment>
<reference evidence="2 3" key="1">
    <citation type="submission" date="2023-03" db="EMBL/GenBank/DDBJ databases">
        <title>Draft genome sequence of the bacteria which degrade cell wall of Tricholomamatutake.</title>
        <authorList>
            <person name="Konishi Y."/>
            <person name="Fukuta Y."/>
            <person name="Shirasaka N."/>
        </authorList>
    </citation>
    <scope>NUCLEOTIDE SEQUENCE [LARGE SCALE GENOMIC DNA]</scope>
    <source>
        <strain evidence="3">mu1</strain>
    </source>
</reference>
<dbReference type="Pfam" id="PF00903">
    <property type="entry name" value="Glyoxalase"/>
    <property type="match status" value="1"/>
</dbReference>
<dbReference type="RefSeq" id="WP_284238750.1">
    <property type="nucleotide sequence ID" value="NZ_BSSQ01000010.1"/>
</dbReference>
<organism evidence="2 3">
    <name type="scientific">Paenibacillus glycanilyticus</name>
    <dbReference type="NCBI Taxonomy" id="126569"/>
    <lineage>
        <taxon>Bacteria</taxon>
        <taxon>Bacillati</taxon>
        <taxon>Bacillota</taxon>
        <taxon>Bacilli</taxon>
        <taxon>Bacillales</taxon>
        <taxon>Paenibacillaceae</taxon>
        <taxon>Paenibacillus</taxon>
    </lineage>
</organism>
<name>A0ABQ6GBU8_9BACL</name>
<gene>
    <name evidence="2" type="ORF">MU1_23400</name>
</gene>
<protein>
    <recommendedName>
        <fullName evidence="1">VOC domain-containing protein</fullName>
    </recommendedName>
</protein>
<feature type="domain" description="VOC" evidence="1">
    <location>
        <begin position="17"/>
        <end position="147"/>
    </location>
</feature>
<accession>A0ABQ6GBU8</accession>
<dbReference type="PROSITE" id="PS51819">
    <property type="entry name" value="VOC"/>
    <property type="match status" value="1"/>
</dbReference>
<evidence type="ECO:0000313" key="2">
    <source>
        <dbReference type="EMBL" id="GLX67995.1"/>
    </source>
</evidence>
<sequence length="164" mass="18830">MSEQTINEQTKSIIKLGKSIQVRLVSDLQASQIYYRDCLGFTIDNWGHAERDEVCFILQQAVSDQDVKPNAVSAKRSSYPSEWQGPEDGWDTYIHMAWDEFDEYVEEVRACGGHIGIEPFMDEHGGWQFKNAHILDPDQYNIVLGAMRRVEQIWTETGGQTDEL</sequence>
<dbReference type="Proteomes" id="UP001157114">
    <property type="component" value="Unassembled WGS sequence"/>
</dbReference>
<dbReference type="SUPFAM" id="SSF54593">
    <property type="entry name" value="Glyoxalase/Bleomycin resistance protein/Dihydroxybiphenyl dioxygenase"/>
    <property type="match status" value="1"/>
</dbReference>
<keyword evidence="3" id="KW-1185">Reference proteome</keyword>
<proteinExistence type="predicted"/>
<dbReference type="Gene3D" id="3.10.180.10">
    <property type="entry name" value="2,3-Dihydroxybiphenyl 1,2-Dioxygenase, domain 1"/>
    <property type="match status" value="1"/>
</dbReference>
<evidence type="ECO:0000313" key="3">
    <source>
        <dbReference type="Proteomes" id="UP001157114"/>
    </source>
</evidence>